<evidence type="ECO:0000313" key="2">
    <source>
        <dbReference type="Proteomes" id="UP001222325"/>
    </source>
</evidence>
<dbReference type="Pfam" id="PF14388">
    <property type="entry name" value="DUF4419"/>
    <property type="match status" value="1"/>
</dbReference>
<dbReference type="EMBL" id="JARJCN010000017">
    <property type="protein sequence ID" value="KAJ7092906.1"/>
    <property type="molecule type" value="Genomic_DNA"/>
</dbReference>
<keyword evidence="2" id="KW-1185">Reference proteome</keyword>
<dbReference type="PANTHER" id="PTHR31252">
    <property type="entry name" value="DUF4419 DOMAIN-CONTAINING PROTEIN"/>
    <property type="match status" value="1"/>
</dbReference>
<dbReference type="AlphaFoldDB" id="A0AAD6XSV9"/>
<gene>
    <name evidence="1" type="ORF">B0H15DRAFT_832931</name>
</gene>
<comment type="caution">
    <text evidence="1">The sequence shown here is derived from an EMBL/GenBank/DDBJ whole genome shotgun (WGS) entry which is preliminary data.</text>
</comment>
<proteinExistence type="predicted"/>
<accession>A0AAD6XSV9</accession>
<dbReference type="Proteomes" id="UP001222325">
    <property type="component" value="Unassembled WGS sequence"/>
</dbReference>
<organism evidence="1 2">
    <name type="scientific">Mycena belliarum</name>
    <dbReference type="NCBI Taxonomy" id="1033014"/>
    <lineage>
        <taxon>Eukaryota</taxon>
        <taxon>Fungi</taxon>
        <taxon>Dikarya</taxon>
        <taxon>Basidiomycota</taxon>
        <taxon>Agaricomycotina</taxon>
        <taxon>Agaricomycetes</taxon>
        <taxon>Agaricomycetidae</taxon>
        <taxon>Agaricales</taxon>
        <taxon>Marasmiineae</taxon>
        <taxon>Mycenaceae</taxon>
        <taxon>Mycena</taxon>
    </lineage>
</organism>
<protein>
    <submittedName>
        <fullName evidence="1">Uncharacterized protein</fullName>
    </submittedName>
</protein>
<evidence type="ECO:0000313" key="1">
    <source>
        <dbReference type="EMBL" id="KAJ7092906.1"/>
    </source>
</evidence>
<reference evidence="1" key="1">
    <citation type="submission" date="2023-03" db="EMBL/GenBank/DDBJ databases">
        <title>Massive genome expansion in bonnet fungi (Mycena s.s.) driven by repeated elements and novel gene families across ecological guilds.</title>
        <authorList>
            <consortium name="Lawrence Berkeley National Laboratory"/>
            <person name="Harder C.B."/>
            <person name="Miyauchi S."/>
            <person name="Viragh M."/>
            <person name="Kuo A."/>
            <person name="Thoen E."/>
            <person name="Andreopoulos B."/>
            <person name="Lu D."/>
            <person name="Skrede I."/>
            <person name="Drula E."/>
            <person name="Henrissat B."/>
            <person name="Morin E."/>
            <person name="Kohler A."/>
            <person name="Barry K."/>
            <person name="LaButti K."/>
            <person name="Morin E."/>
            <person name="Salamov A."/>
            <person name="Lipzen A."/>
            <person name="Mereny Z."/>
            <person name="Hegedus B."/>
            <person name="Baldrian P."/>
            <person name="Stursova M."/>
            <person name="Weitz H."/>
            <person name="Taylor A."/>
            <person name="Grigoriev I.V."/>
            <person name="Nagy L.G."/>
            <person name="Martin F."/>
            <person name="Kauserud H."/>
        </authorList>
    </citation>
    <scope>NUCLEOTIDE SEQUENCE</scope>
    <source>
        <strain evidence="1">CBHHK173m</strain>
    </source>
</reference>
<name>A0AAD6XSV9_9AGAR</name>
<dbReference type="PANTHER" id="PTHR31252:SF11">
    <property type="entry name" value="DUF4419 DOMAIN-CONTAINING PROTEIN"/>
    <property type="match status" value="1"/>
</dbReference>
<sequence>MPVSFKVADHSVTPLPLNSQGLTAEEILAKACPHQYRSAGEIMGSSFAKDAPAARPSLHRRLSKLNPFAKAKRKPPPMDASALIPDILPAHNGLVDTILSAYNKHRNLVLRPDDVWIAILTQLNFYVNANAELLRANFVAHDGKKELKISKQQSRSEMDFGAMSREMLGLMEEFIVDPTLRAWVVPTFSTTTQKDRTVGAIVMMSTLKAYFEYVFESIECGIPHVTLDGTKEDWKDILHRLEKLKEYGLQTIAWYHLLVPVITRFVAAFDAPDSAANVDFWQRVGHYEPGGSGAPGHYYGWISAFCAFDPEGTWIGSTLNDAVELDVDPASLSAKAFWSRYLMYPQAMGRAYDGTPFHGLSRDNIPVSFVEVPVKYLSAPGAEPEPCTMIAGVIGTLVSCSADTPHQMDTVQPVTGWWMFSNRVNPRPEHPW</sequence>
<dbReference type="InterPro" id="IPR025533">
    <property type="entry name" value="DUF4419"/>
</dbReference>